<protein>
    <submittedName>
        <fullName evidence="1">Uncharacterized protein</fullName>
    </submittedName>
</protein>
<dbReference type="EMBL" id="BJON01000036">
    <property type="protein sequence ID" value="GED72862.1"/>
    <property type="molecule type" value="Genomic_DNA"/>
</dbReference>
<comment type="caution">
    <text evidence="1">The sequence shown here is derived from an EMBL/GenBank/DDBJ whole genome shotgun (WGS) entry which is preliminary data.</text>
</comment>
<dbReference type="Proteomes" id="UP000319578">
    <property type="component" value="Unassembled WGS sequence"/>
</dbReference>
<proteinExistence type="predicted"/>
<organism evidence="1 2">
    <name type="scientific">Brevibacillus reuszeri</name>
    <dbReference type="NCBI Taxonomy" id="54915"/>
    <lineage>
        <taxon>Bacteria</taxon>
        <taxon>Bacillati</taxon>
        <taxon>Bacillota</taxon>
        <taxon>Bacilli</taxon>
        <taxon>Bacillales</taxon>
        <taxon>Paenibacillaceae</taxon>
        <taxon>Brevibacillus</taxon>
    </lineage>
</organism>
<name>A0ABQ0TY48_9BACL</name>
<keyword evidence="2" id="KW-1185">Reference proteome</keyword>
<gene>
    <name evidence="1" type="ORF">BRE01_65640</name>
</gene>
<sequence>MTVISLEYPDLLPPTTNNLYFTGIPMNAGAEAVVEFASNGNGKSFHTPSS</sequence>
<evidence type="ECO:0000313" key="1">
    <source>
        <dbReference type="EMBL" id="GED72862.1"/>
    </source>
</evidence>
<accession>A0ABQ0TY48</accession>
<evidence type="ECO:0000313" key="2">
    <source>
        <dbReference type="Proteomes" id="UP000319578"/>
    </source>
</evidence>
<reference evidence="1 2" key="1">
    <citation type="submission" date="2019-06" db="EMBL/GenBank/DDBJ databases">
        <title>Whole genome shotgun sequence of Brevibacillus reuszeri NBRC 15719.</title>
        <authorList>
            <person name="Hosoyama A."/>
            <person name="Uohara A."/>
            <person name="Ohji S."/>
            <person name="Ichikawa N."/>
        </authorList>
    </citation>
    <scope>NUCLEOTIDE SEQUENCE [LARGE SCALE GENOMIC DNA]</scope>
    <source>
        <strain evidence="1 2">NBRC 15719</strain>
    </source>
</reference>